<keyword evidence="2" id="KW-1185">Reference proteome</keyword>
<dbReference type="Pfam" id="PF00300">
    <property type="entry name" value="His_Phos_1"/>
    <property type="match status" value="1"/>
</dbReference>
<reference evidence="1 2" key="1">
    <citation type="submission" date="2019-03" db="EMBL/GenBank/DDBJ databases">
        <title>Draft genome sequences of novel Actinobacteria.</title>
        <authorList>
            <person name="Sahin N."/>
            <person name="Ay H."/>
            <person name="Saygin H."/>
        </authorList>
    </citation>
    <scope>NUCLEOTIDE SEQUENCE [LARGE SCALE GENOMIC DNA]</scope>
    <source>
        <strain evidence="1 2">5K138</strain>
    </source>
</reference>
<dbReference type="GO" id="GO:0016791">
    <property type="term" value="F:phosphatase activity"/>
    <property type="evidence" value="ECO:0007669"/>
    <property type="project" value="TreeGrafter"/>
</dbReference>
<gene>
    <name evidence="1" type="ORF">E1269_10370</name>
</gene>
<sequence>MTETTKVHLLRHGEVHNPTKVLYGRLAGYHLSELGQAMAQRVADAVADRDVVLLASSPLERARETAAPIAAALGLEVRLDDRLLEALNVFEGLTFGVGDGSLRHPRHWRNLRNPFRPSWGEPYREIAVRMLAAMDDARRASAGHEALLVSHQLPIWTVRGAIEGRRLWHDPRRRECALASLTTVTYEGDTVVSVAYTEPAGDLLPRAGKPFSAGA</sequence>
<dbReference type="PANTHER" id="PTHR48100">
    <property type="entry name" value="BROAD-SPECIFICITY PHOSPHATASE YOR283W-RELATED"/>
    <property type="match status" value="1"/>
</dbReference>
<accession>A0A4R5DJW2</accession>
<dbReference type="InParanoid" id="A0A4R5DJW2"/>
<proteinExistence type="predicted"/>
<name>A0A4R5DJW2_9ACTN</name>
<comment type="caution">
    <text evidence="1">The sequence shown here is derived from an EMBL/GenBank/DDBJ whole genome shotgun (WGS) entry which is preliminary data.</text>
</comment>
<dbReference type="RefSeq" id="WP_131894076.1">
    <property type="nucleotide sequence ID" value="NZ_SMKZ01000012.1"/>
</dbReference>
<dbReference type="PANTHER" id="PTHR48100:SF51">
    <property type="entry name" value="PHOSPHOGLYCERATE MUTASE"/>
    <property type="match status" value="1"/>
</dbReference>
<dbReference type="GO" id="GO:0005737">
    <property type="term" value="C:cytoplasm"/>
    <property type="evidence" value="ECO:0007669"/>
    <property type="project" value="TreeGrafter"/>
</dbReference>
<dbReference type="SMART" id="SM00855">
    <property type="entry name" value="PGAM"/>
    <property type="match status" value="1"/>
</dbReference>
<dbReference type="InterPro" id="IPR029033">
    <property type="entry name" value="His_PPase_superfam"/>
</dbReference>
<dbReference type="SUPFAM" id="SSF53254">
    <property type="entry name" value="Phosphoglycerate mutase-like"/>
    <property type="match status" value="1"/>
</dbReference>
<dbReference type="EMBL" id="SMKZ01000012">
    <property type="protein sequence ID" value="TDE10883.1"/>
    <property type="molecule type" value="Genomic_DNA"/>
</dbReference>
<dbReference type="InterPro" id="IPR050275">
    <property type="entry name" value="PGM_Phosphatase"/>
</dbReference>
<dbReference type="InterPro" id="IPR013078">
    <property type="entry name" value="His_Pase_superF_clade-1"/>
</dbReference>
<dbReference type="AlphaFoldDB" id="A0A4R5DJW2"/>
<protein>
    <submittedName>
        <fullName evidence="1">Histidine phosphatase family protein</fullName>
    </submittedName>
</protein>
<evidence type="ECO:0000313" key="1">
    <source>
        <dbReference type="EMBL" id="TDE10883.1"/>
    </source>
</evidence>
<dbReference type="CDD" id="cd07067">
    <property type="entry name" value="HP_PGM_like"/>
    <property type="match status" value="1"/>
</dbReference>
<organism evidence="1 2">
    <name type="scientific">Jiangella asiatica</name>
    <dbReference type="NCBI Taxonomy" id="2530372"/>
    <lineage>
        <taxon>Bacteria</taxon>
        <taxon>Bacillati</taxon>
        <taxon>Actinomycetota</taxon>
        <taxon>Actinomycetes</taxon>
        <taxon>Jiangellales</taxon>
        <taxon>Jiangellaceae</taxon>
        <taxon>Jiangella</taxon>
    </lineage>
</organism>
<dbReference type="OrthoDB" id="3215466at2"/>
<evidence type="ECO:0000313" key="2">
    <source>
        <dbReference type="Proteomes" id="UP000294739"/>
    </source>
</evidence>
<dbReference type="Gene3D" id="3.40.50.1240">
    <property type="entry name" value="Phosphoglycerate mutase-like"/>
    <property type="match status" value="1"/>
</dbReference>
<dbReference type="FunCoup" id="A0A4R5DJW2">
    <property type="interactions" value="1"/>
</dbReference>
<dbReference type="Proteomes" id="UP000294739">
    <property type="component" value="Unassembled WGS sequence"/>
</dbReference>